<dbReference type="EMBL" id="CAAALY010005539">
    <property type="protein sequence ID" value="VEL09133.1"/>
    <property type="molecule type" value="Genomic_DNA"/>
</dbReference>
<sequence length="171" mass="18904">MTQGAESEIAEVDGCSDIKSRQVTEVGLLSALPGRADETTALRPTNRRGRSILKNRTEVFNVQTNLENGEETLEICEGLDTTSMSNIRMSTLIHPLAPQSGDRTRELPTGNENCVKPTKIVSDSLYSNSSDPIREIQTSQRKLEQSSKRLSNFSIPYFPSANSLCVRETEI</sequence>
<dbReference type="AlphaFoldDB" id="A0A3S5FBY7"/>
<evidence type="ECO:0000313" key="1">
    <source>
        <dbReference type="EMBL" id="VEL09133.1"/>
    </source>
</evidence>
<evidence type="ECO:0000313" key="2">
    <source>
        <dbReference type="Proteomes" id="UP000784294"/>
    </source>
</evidence>
<proteinExistence type="predicted"/>
<accession>A0A3S5FBY7</accession>
<organism evidence="1 2">
    <name type="scientific">Protopolystoma xenopodis</name>
    <dbReference type="NCBI Taxonomy" id="117903"/>
    <lineage>
        <taxon>Eukaryota</taxon>
        <taxon>Metazoa</taxon>
        <taxon>Spiralia</taxon>
        <taxon>Lophotrochozoa</taxon>
        <taxon>Platyhelminthes</taxon>
        <taxon>Monogenea</taxon>
        <taxon>Polyopisthocotylea</taxon>
        <taxon>Polystomatidea</taxon>
        <taxon>Polystomatidae</taxon>
        <taxon>Protopolystoma</taxon>
    </lineage>
</organism>
<keyword evidence="2" id="KW-1185">Reference proteome</keyword>
<protein>
    <submittedName>
        <fullName evidence="1">Uncharacterized protein</fullName>
    </submittedName>
</protein>
<reference evidence="1" key="1">
    <citation type="submission" date="2018-11" db="EMBL/GenBank/DDBJ databases">
        <authorList>
            <consortium name="Pathogen Informatics"/>
        </authorList>
    </citation>
    <scope>NUCLEOTIDE SEQUENCE</scope>
</reference>
<dbReference type="Proteomes" id="UP000784294">
    <property type="component" value="Unassembled WGS sequence"/>
</dbReference>
<name>A0A3S5FBY7_9PLAT</name>
<comment type="caution">
    <text evidence="1">The sequence shown here is derived from an EMBL/GenBank/DDBJ whole genome shotgun (WGS) entry which is preliminary data.</text>
</comment>
<gene>
    <name evidence="1" type="ORF">PXEA_LOCUS2573</name>
</gene>